<dbReference type="VEuPathDB" id="FungiDB:MYCFIDRAFT_179898"/>
<dbReference type="Proteomes" id="UP000016932">
    <property type="component" value="Unassembled WGS sequence"/>
</dbReference>
<dbReference type="OrthoDB" id="3649979at2759"/>
<sequence>MCFVLLPWATISKLRNEGKLHVSFSYSMVHTTPTHVRMRVAEYHERRPAFGANETPSTTRCVENDKSKRPVNLYTSFSAYRLPCFLPLRSPKANSHRGSSDFMAFRVSSKKPAMRFQNAARQQRSLPSVHHHKTSGKVKNHKPKADKGVLYLRQGEGGIFTLPVKCESEEGQIFNTTKIGTTGCITCVGVYIPIDENRCFAAHLDGRLELPDRMTEMKMFQVPNNFEVSCRNAVRWCLDRTFEGMQGDVETIRTRQDLKDRAIVICPWQTVGGQKATGHHFIKALCEYFLLDETKVVNKQLCHGFVVDHTDHSTQSVQFLGWNRPGPSESDFDNMVEIASKITKSTFHENWRKVFRVTWEYVMPDTLGWMLGIQQDGSDGVPWQITGYEGGKWTRGVP</sequence>
<feature type="compositionally biased region" description="Basic residues" evidence="1">
    <location>
        <begin position="129"/>
        <end position="142"/>
    </location>
</feature>
<dbReference type="GeneID" id="19334226"/>
<feature type="region of interest" description="Disordered" evidence="1">
    <location>
        <begin position="121"/>
        <end position="142"/>
    </location>
</feature>
<reference evidence="2 3" key="1">
    <citation type="journal article" date="2012" name="PLoS Pathog.">
        <title>Diverse lifestyles and strategies of plant pathogenesis encoded in the genomes of eighteen Dothideomycetes fungi.</title>
        <authorList>
            <person name="Ohm R.A."/>
            <person name="Feau N."/>
            <person name="Henrissat B."/>
            <person name="Schoch C.L."/>
            <person name="Horwitz B.A."/>
            <person name="Barry K.W."/>
            <person name="Condon B.J."/>
            <person name="Copeland A.C."/>
            <person name="Dhillon B."/>
            <person name="Glaser F."/>
            <person name="Hesse C.N."/>
            <person name="Kosti I."/>
            <person name="LaButti K."/>
            <person name="Lindquist E.A."/>
            <person name="Lucas S."/>
            <person name="Salamov A.A."/>
            <person name="Bradshaw R.E."/>
            <person name="Ciuffetti L."/>
            <person name="Hamelin R.C."/>
            <person name="Kema G.H.J."/>
            <person name="Lawrence C."/>
            <person name="Scott J.A."/>
            <person name="Spatafora J.W."/>
            <person name="Turgeon B.G."/>
            <person name="de Wit P.J.G.M."/>
            <person name="Zhong S."/>
            <person name="Goodwin S.B."/>
            <person name="Grigoriev I.V."/>
        </authorList>
    </citation>
    <scope>NUCLEOTIDE SEQUENCE [LARGE SCALE GENOMIC DNA]</scope>
    <source>
        <strain evidence="2 3">CIRAD86</strain>
    </source>
</reference>
<name>M3AJI5_PSEFD</name>
<keyword evidence="3" id="KW-1185">Reference proteome</keyword>
<organism evidence="2 3">
    <name type="scientific">Pseudocercospora fijiensis (strain CIRAD86)</name>
    <name type="common">Black leaf streak disease fungus</name>
    <name type="synonym">Mycosphaerella fijiensis</name>
    <dbReference type="NCBI Taxonomy" id="383855"/>
    <lineage>
        <taxon>Eukaryota</taxon>
        <taxon>Fungi</taxon>
        <taxon>Dikarya</taxon>
        <taxon>Ascomycota</taxon>
        <taxon>Pezizomycotina</taxon>
        <taxon>Dothideomycetes</taxon>
        <taxon>Dothideomycetidae</taxon>
        <taxon>Mycosphaerellales</taxon>
        <taxon>Mycosphaerellaceae</taxon>
        <taxon>Pseudocercospora</taxon>
    </lineage>
</organism>
<dbReference type="eggNOG" id="ENOG502T8Y3">
    <property type="taxonomic scope" value="Eukaryota"/>
</dbReference>
<proteinExistence type="predicted"/>
<evidence type="ECO:0000256" key="1">
    <source>
        <dbReference type="SAM" id="MobiDB-lite"/>
    </source>
</evidence>
<protein>
    <submittedName>
        <fullName evidence="2">Uncharacterized protein</fullName>
    </submittedName>
</protein>
<evidence type="ECO:0000313" key="3">
    <source>
        <dbReference type="Proteomes" id="UP000016932"/>
    </source>
</evidence>
<accession>M3AJI5</accession>
<dbReference type="KEGG" id="pfj:MYCFIDRAFT_179898"/>
<dbReference type="RefSeq" id="XP_007932088.1">
    <property type="nucleotide sequence ID" value="XM_007933897.1"/>
</dbReference>
<evidence type="ECO:0000313" key="2">
    <source>
        <dbReference type="EMBL" id="EME77323.1"/>
    </source>
</evidence>
<dbReference type="EMBL" id="KB446566">
    <property type="protein sequence ID" value="EME77323.1"/>
    <property type="molecule type" value="Genomic_DNA"/>
</dbReference>
<gene>
    <name evidence="2" type="ORF">MYCFIDRAFT_179898</name>
</gene>
<dbReference type="HOGENOM" id="CLU_692842_0_0_1"/>
<dbReference type="AlphaFoldDB" id="M3AJI5"/>